<name>A0A8J7PDW4_9BACT</name>
<proteinExistence type="predicted"/>
<comment type="caution">
    <text evidence="1">The sequence shown here is derived from an EMBL/GenBank/DDBJ whole genome shotgun (WGS) entry which is preliminary data.</text>
</comment>
<evidence type="ECO:0000313" key="2">
    <source>
        <dbReference type="Proteomes" id="UP000664277"/>
    </source>
</evidence>
<reference evidence="1" key="1">
    <citation type="submission" date="2021-02" db="EMBL/GenBank/DDBJ databases">
        <title>Genome-Resolved Metagenomics of a Microbial Community Performing Photosynthetic Biological Nutrient Removal.</title>
        <authorList>
            <person name="Mcdaniel E.A."/>
        </authorList>
    </citation>
    <scope>NUCLEOTIDE SEQUENCE</scope>
    <source>
        <strain evidence="1">UWPOB_OBS1</strain>
    </source>
</reference>
<evidence type="ECO:0000313" key="1">
    <source>
        <dbReference type="EMBL" id="MBN8659933.1"/>
    </source>
</evidence>
<accession>A0A8J7PDW4</accession>
<sequence>MSSDLHCQTCSMPLDASGAVGQLLHCQRCGNWSEFSSEVLKSGCNSCQSGKSCGQSTVAKNSFNIFNSLKVFFNGKSCSQETDLQETAAKFKNRCDNQ</sequence>
<dbReference type="Proteomes" id="UP000664277">
    <property type="component" value="Unassembled WGS sequence"/>
</dbReference>
<protein>
    <submittedName>
        <fullName evidence="1">Uncharacterized protein</fullName>
    </submittedName>
</protein>
<gene>
    <name evidence="1" type="ORF">J0M35_06190</name>
</gene>
<organism evidence="1 2">
    <name type="scientific">Candidatus Obscuribacter phosphatis</name>
    <dbReference type="NCBI Taxonomy" id="1906157"/>
    <lineage>
        <taxon>Bacteria</taxon>
        <taxon>Bacillati</taxon>
        <taxon>Candidatus Melainabacteria</taxon>
        <taxon>Candidatus Obscuribacterales</taxon>
        <taxon>Candidatus Obscuribacteraceae</taxon>
        <taxon>Candidatus Obscuribacter</taxon>
    </lineage>
</organism>
<dbReference type="EMBL" id="JAFLCK010000006">
    <property type="protein sequence ID" value="MBN8659933.1"/>
    <property type="molecule type" value="Genomic_DNA"/>
</dbReference>
<dbReference type="AlphaFoldDB" id="A0A8J7PDW4"/>